<evidence type="ECO:0008006" key="4">
    <source>
        <dbReference type="Google" id="ProtNLM"/>
    </source>
</evidence>
<dbReference type="PROSITE" id="PS51257">
    <property type="entry name" value="PROKAR_LIPOPROTEIN"/>
    <property type="match status" value="1"/>
</dbReference>
<name>A0A7K0DY93_9NOCA</name>
<accession>A0A7K0DY93</accession>
<feature type="signal peptide" evidence="1">
    <location>
        <begin position="1"/>
        <end position="17"/>
    </location>
</feature>
<dbReference type="AlphaFoldDB" id="A0A7K0DY93"/>
<gene>
    <name evidence="2" type="ORF">NRB56_61200</name>
</gene>
<evidence type="ECO:0000313" key="2">
    <source>
        <dbReference type="EMBL" id="MQY30518.1"/>
    </source>
</evidence>
<keyword evidence="1" id="KW-0732">Signal</keyword>
<proteinExistence type="predicted"/>
<feature type="chain" id="PRO_5039525341" description="Lipoprotein" evidence="1">
    <location>
        <begin position="18"/>
        <end position="264"/>
    </location>
</feature>
<keyword evidence="3" id="KW-1185">Reference proteome</keyword>
<reference evidence="2 3" key="1">
    <citation type="submission" date="2019-10" db="EMBL/GenBank/DDBJ databases">
        <title>Nocardia macrotermitis sp. nov. and Nocardia aurantia sp. nov., isolated from the gut of fungus growing-termite Macrotermes natalensis.</title>
        <authorList>
            <person name="Benndorf R."/>
            <person name="Schwitalla J."/>
            <person name="Martin K."/>
            <person name="De Beer W."/>
            <person name="Kaster A.-K."/>
            <person name="Vollmers J."/>
            <person name="Poulsen M."/>
            <person name="Beemelmanns C."/>
        </authorList>
    </citation>
    <scope>NUCLEOTIDE SEQUENCE [LARGE SCALE GENOMIC DNA]</scope>
    <source>
        <strain evidence="2 3">RB56</strain>
    </source>
</reference>
<dbReference type="Proteomes" id="UP000431401">
    <property type="component" value="Unassembled WGS sequence"/>
</dbReference>
<sequence>MGWIRYIAVVLSLVVLAACGHASQGSRSTAGGPADETATATALVPETIAQGVPAAMPRCGDVHPVGPDVPPDCILVSHDRAGLTFVVRHAVDGNGRVESLRIEVTGSDGNVRRNLDVRPADGTSMTSPAEPALLDLAGDGRDQLVVPLSLAIVGNTTYAIYRATDAAPDFAYTGTVVGFGLDRTADGLIATTAKSGPADRYTDFWQFDDARLRLVAGIVRTYAADGSSVCRADTEGAHGDSGLSDQDVERRFCDVTVVAAQPVR</sequence>
<evidence type="ECO:0000313" key="3">
    <source>
        <dbReference type="Proteomes" id="UP000431401"/>
    </source>
</evidence>
<organism evidence="2 3">
    <name type="scientific">Nocardia aurantia</name>
    <dbReference type="NCBI Taxonomy" id="2585199"/>
    <lineage>
        <taxon>Bacteria</taxon>
        <taxon>Bacillati</taxon>
        <taxon>Actinomycetota</taxon>
        <taxon>Actinomycetes</taxon>
        <taxon>Mycobacteriales</taxon>
        <taxon>Nocardiaceae</taxon>
        <taxon>Nocardia</taxon>
    </lineage>
</organism>
<comment type="caution">
    <text evidence="2">The sequence shown here is derived from an EMBL/GenBank/DDBJ whole genome shotgun (WGS) entry which is preliminary data.</text>
</comment>
<dbReference type="EMBL" id="WEGI01000014">
    <property type="protein sequence ID" value="MQY30518.1"/>
    <property type="molecule type" value="Genomic_DNA"/>
</dbReference>
<protein>
    <recommendedName>
        <fullName evidence="4">Lipoprotein</fullName>
    </recommendedName>
</protein>
<evidence type="ECO:0000256" key="1">
    <source>
        <dbReference type="SAM" id="SignalP"/>
    </source>
</evidence>